<keyword evidence="3" id="KW-1185">Reference proteome</keyword>
<feature type="region of interest" description="Disordered" evidence="1">
    <location>
        <begin position="71"/>
        <end position="211"/>
    </location>
</feature>
<dbReference type="OMA" id="FNSTHAP"/>
<dbReference type="STRING" id="240176.A8NSG4"/>
<dbReference type="Proteomes" id="UP000001861">
    <property type="component" value="Unassembled WGS sequence"/>
</dbReference>
<protein>
    <submittedName>
        <fullName evidence="2">Uncharacterized protein</fullName>
    </submittedName>
</protein>
<evidence type="ECO:0000313" key="2">
    <source>
        <dbReference type="EMBL" id="EAU85782.1"/>
    </source>
</evidence>
<evidence type="ECO:0000313" key="3">
    <source>
        <dbReference type="Proteomes" id="UP000001861"/>
    </source>
</evidence>
<organism evidence="2 3">
    <name type="scientific">Coprinopsis cinerea (strain Okayama-7 / 130 / ATCC MYA-4618 / FGSC 9003)</name>
    <name type="common">Inky cap fungus</name>
    <name type="synonym">Hormographiella aspergillata</name>
    <dbReference type="NCBI Taxonomy" id="240176"/>
    <lineage>
        <taxon>Eukaryota</taxon>
        <taxon>Fungi</taxon>
        <taxon>Dikarya</taxon>
        <taxon>Basidiomycota</taxon>
        <taxon>Agaricomycotina</taxon>
        <taxon>Agaricomycetes</taxon>
        <taxon>Agaricomycetidae</taxon>
        <taxon>Agaricales</taxon>
        <taxon>Agaricineae</taxon>
        <taxon>Psathyrellaceae</taxon>
        <taxon>Coprinopsis</taxon>
    </lineage>
</organism>
<dbReference type="eggNOG" id="ENOG502RBS1">
    <property type="taxonomic scope" value="Eukaryota"/>
</dbReference>
<dbReference type="KEGG" id="cci:CC1G_15042"/>
<proteinExistence type="predicted"/>
<feature type="compositionally biased region" description="Low complexity" evidence="1">
    <location>
        <begin position="13"/>
        <end position="24"/>
    </location>
</feature>
<gene>
    <name evidence="2" type="ORF">CC1G_15042</name>
</gene>
<feature type="compositionally biased region" description="Basic and acidic residues" evidence="1">
    <location>
        <begin position="191"/>
        <end position="211"/>
    </location>
</feature>
<reference evidence="2 3" key="1">
    <citation type="journal article" date="2010" name="Proc. Natl. Acad. Sci. U.S.A.">
        <title>Insights into evolution of multicellular fungi from the assembled chromosomes of the mushroom Coprinopsis cinerea (Coprinus cinereus).</title>
        <authorList>
            <person name="Stajich J.E."/>
            <person name="Wilke S.K."/>
            <person name="Ahren D."/>
            <person name="Au C.H."/>
            <person name="Birren B.W."/>
            <person name="Borodovsky M."/>
            <person name="Burns C."/>
            <person name="Canback B."/>
            <person name="Casselton L.A."/>
            <person name="Cheng C.K."/>
            <person name="Deng J."/>
            <person name="Dietrich F.S."/>
            <person name="Fargo D.C."/>
            <person name="Farman M.L."/>
            <person name="Gathman A.C."/>
            <person name="Goldberg J."/>
            <person name="Guigo R."/>
            <person name="Hoegger P.J."/>
            <person name="Hooker J.B."/>
            <person name="Huggins A."/>
            <person name="James T.Y."/>
            <person name="Kamada T."/>
            <person name="Kilaru S."/>
            <person name="Kodira C."/>
            <person name="Kues U."/>
            <person name="Kupfer D."/>
            <person name="Kwan H.S."/>
            <person name="Lomsadze A."/>
            <person name="Li W."/>
            <person name="Lilly W.W."/>
            <person name="Ma L.J."/>
            <person name="Mackey A.J."/>
            <person name="Manning G."/>
            <person name="Martin F."/>
            <person name="Muraguchi H."/>
            <person name="Natvig D.O."/>
            <person name="Palmerini H."/>
            <person name="Ramesh M.A."/>
            <person name="Rehmeyer C.J."/>
            <person name="Roe B.A."/>
            <person name="Shenoy N."/>
            <person name="Stanke M."/>
            <person name="Ter-Hovhannisyan V."/>
            <person name="Tunlid A."/>
            <person name="Velagapudi R."/>
            <person name="Vision T.J."/>
            <person name="Zeng Q."/>
            <person name="Zolan M.E."/>
            <person name="Pukkila P.J."/>
        </authorList>
    </citation>
    <scope>NUCLEOTIDE SEQUENCE [LARGE SCALE GENOMIC DNA]</scope>
    <source>
        <strain evidence="3">Okayama-7 / 130 / ATCC MYA-4618 / FGSC 9003</strain>
    </source>
</reference>
<sequence length="211" mass="22324">MSARFARTLFQAGARRAQTTAPRRALGRRNMASEAHTPATKSDTPWIIGSALIFGPIIAYLVSPSARKNTHAVHNDKKEYPGLKKKSETAGSGEQHLKPVMMTDDEGKEENVAGSLALAEKSDVPKASDSSSEQPAGFEAAKAEAAGDESAPVQPDAAQEIGSTSPKSHHDSKGTFQDAADSEPSPTPMGKAREAALEHITPKEHAEQTSN</sequence>
<dbReference type="OrthoDB" id="4590707at2759"/>
<accession>A8NSG4</accession>
<feature type="region of interest" description="Disordered" evidence="1">
    <location>
        <begin position="13"/>
        <end position="42"/>
    </location>
</feature>
<dbReference type="VEuPathDB" id="FungiDB:CC1G_15042"/>
<dbReference type="RefSeq" id="XP_001836006.1">
    <property type="nucleotide sequence ID" value="XM_001835954.2"/>
</dbReference>
<feature type="compositionally biased region" description="Low complexity" evidence="1">
    <location>
        <begin position="136"/>
        <end position="151"/>
    </location>
</feature>
<feature type="compositionally biased region" description="Basic and acidic residues" evidence="1">
    <location>
        <begin position="73"/>
        <end position="88"/>
    </location>
</feature>
<name>A8NSG4_COPC7</name>
<evidence type="ECO:0000256" key="1">
    <source>
        <dbReference type="SAM" id="MobiDB-lite"/>
    </source>
</evidence>
<dbReference type="InParanoid" id="A8NSG4"/>
<dbReference type="AlphaFoldDB" id="A8NSG4"/>
<comment type="caution">
    <text evidence="2">The sequence shown here is derived from an EMBL/GenBank/DDBJ whole genome shotgun (WGS) entry which is preliminary data.</text>
</comment>
<dbReference type="EMBL" id="AACS02000008">
    <property type="protein sequence ID" value="EAU85782.1"/>
    <property type="molecule type" value="Genomic_DNA"/>
</dbReference>
<dbReference type="GeneID" id="6012546"/>